<name>A0ABS7B0J1_9ACTN</name>
<evidence type="ECO:0000313" key="2">
    <source>
        <dbReference type="Proteomes" id="UP001519863"/>
    </source>
</evidence>
<dbReference type="Gene3D" id="2.130.10.10">
    <property type="entry name" value="YVTN repeat-like/Quinoprotein amine dehydrogenase"/>
    <property type="match status" value="1"/>
</dbReference>
<proteinExistence type="predicted"/>
<keyword evidence="2" id="KW-1185">Reference proteome</keyword>
<reference evidence="1 2" key="1">
    <citation type="journal article" date="2013" name="Antonie Van Leeuwenhoek">
        <title>Actinoplanes hulinensis sp. nov., a novel actinomycete isolated from soybean root (Glycine max (L.) Merr).</title>
        <authorList>
            <person name="Shen Y."/>
            <person name="Liu C."/>
            <person name="Wang X."/>
            <person name="Zhao J."/>
            <person name="Jia F."/>
            <person name="Zhang Y."/>
            <person name="Wang L."/>
            <person name="Yang D."/>
            <person name="Xiang W."/>
        </authorList>
    </citation>
    <scope>NUCLEOTIDE SEQUENCE [LARGE SCALE GENOMIC DNA]</scope>
    <source>
        <strain evidence="1 2">NEAU-M9</strain>
    </source>
</reference>
<dbReference type="Proteomes" id="UP001519863">
    <property type="component" value="Unassembled WGS sequence"/>
</dbReference>
<evidence type="ECO:0008006" key="3">
    <source>
        <dbReference type="Google" id="ProtNLM"/>
    </source>
</evidence>
<comment type="caution">
    <text evidence="1">The sequence shown here is derived from an EMBL/GenBank/DDBJ whole genome shotgun (WGS) entry which is preliminary data.</text>
</comment>
<protein>
    <recommendedName>
        <fullName evidence="3">Lipoprotein</fullName>
    </recommendedName>
</protein>
<dbReference type="InterPro" id="IPR015943">
    <property type="entry name" value="WD40/YVTN_repeat-like_dom_sf"/>
</dbReference>
<dbReference type="InterPro" id="IPR011044">
    <property type="entry name" value="Quino_amine_DH_bsu"/>
</dbReference>
<dbReference type="RefSeq" id="WP_220143799.1">
    <property type="nucleotide sequence ID" value="NZ_JAHXZI010000005.1"/>
</dbReference>
<accession>A0ABS7B0J1</accession>
<evidence type="ECO:0000313" key="1">
    <source>
        <dbReference type="EMBL" id="MBW6434314.1"/>
    </source>
</evidence>
<gene>
    <name evidence="1" type="ORF">KZ829_11280</name>
</gene>
<dbReference type="SUPFAM" id="SSF50969">
    <property type="entry name" value="YVTN repeat-like/Quinoprotein amine dehydrogenase"/>
    <property type="match status" value="1"/>
</dbReference>
<organism evidence="1 2">
    <name type="scientific">Actinoplanes hulinensis</name>
    <dbReference type="NCBI Taxonomy" id="1144547"/>
    <lineage>
        <taxon>Bacteria</taxon>
        <taxon>Bacillati</taxon>
        <taxon>Actinomycetota</taxon>
        <taxon>Actinomycetes</taxon>
        <taxon>Micromonosporales</taxon>
        <taxon>Micromonosporaceae</taxon>
        <taxon>Actinoplanes</taxon>
    </lineage>
</organism>
<sequence length="395" mass="42090">MTTRRNVLMLAGSALVLAGCRDSDPAVAAGPVPDRLLADSERGLLRLGPFGEQVLGPAAAGFDGAHVFLARDRGLEQIRPDTGLSVRRTPLRDGWLPRVVSTDGRACALTRTGAADRPAARARTPLLVVRADAEREYDLPGVIEPDAFTADGTGLFVLDWLPATAPDHYRVRLLDLGAGTIQPLFSRDKRPLPAGAEEEMRGDGRQAVLSADRTMLFTLYTHQPGHRHTRDLLSGRPGDAHAFVHVLHLTDRWAYCLDLPHPFGEGPVAGHALAADGRHLFVADATGGKLAYANPETLSIERVVDVPVTKDAPAALALTADRVLLGVGDAVTVLDRNSGAVTGRWPVPFPVRGLALSRDGGRLYAGGPDRVTWLSDGAVRGWSAVPGLTALRHVV</sequence>
<dbReference type="PROSITE" id="PS51257">
    <property type="entry name" value="PROKAR_LIPOPROTEIN"/>
    <property type="match status" value="1"/>
</dbReference>
<dbReference type="EMBL" id="JAHXZI010000005">
    <property type="protein sequence ID" value="MBW6434314.1"/>
    <property type="molecule type" value="Genomic_DNA"/>
</dbReference>